<evidence type="ECO:0000313" key="2">
    <source>
        <dbReference type="Proteomes" id="UP000027135"/>
    </source>
</evidence>
<name>A0A067RKS8_ZOONE</name>
<keyword evidence="2" id="KW-1185">Reference proteome</keyword>
<dbReference type="AlphaFoldDB" id="A0A067RKS8"/>
<gene>
    <name evidence="1" type="ORF">L798_03591</name>
</gene>
<dbReference type="InParanoid" id="A0A067RKS8"/>
<dbReference type="Proteomes" id="UP000027135">
    <property type="component" value="Unassembled WGS sequence"/>
</dbReference>
<reference evidence="1 2" key="1">
    <citation type="journal article" date="2014" name="Nat. Commun.">
        <title>Molecular traces of alternative social organization in a termite genome.</title>
        <authorList>
            <person name="Terrapon N."/>
            <person name="Li C."/>
            <person name="Robertson H.M."/>
            <person name="Ji L."/>
            <person name="Meng X."/>
            <person name="Booth W."/>
            <person name="Chen Z."/>
            <person name="Childers C.P."/>
            <person name="Glastad K.M."/>
            <person name="Gokhale K."/>
            <person name="Gowin J."/>
            <person name="Gronenberg W."/>
            <person name="Hermansen R.A."/>
            <person name="Hu H."/>
            <person name="Hunt B.G."/>
            <person name="Huylmans A.K."/>
            <person name="Khalil S.M."/>
            <person name="Mitchell R.D."/>
            <person name="Munoz-Torres M.C."/>
            <person name="Mustard J.A."/>
            <person name="Pan H."/>
            <person name="Reese J.T."/>
            <person name="Scharf M.E."/>
            <person name="Sun F."/>
            <person name="Vogel H."/>
            <person name="Xiao J."/>
            <person name="Yang W."/>
            <person name="Yang Z."/>
            <person name="Yang Z."/>
            <person name="Zhou J."/>
            <person name="Zhu J."/>
            <person name="Brent C.S."/>
            <person name="Elsik C.G."/>
            <person name="Goodisman M.A."/>
            <person name="Liberles D.A."/>
            <person name="Roe R.M."/>
            <person name="Vargo E.L."/>
            <person name="Vilcinskas A."/>
            <person name="Wang J."/>
            <person name="Bornberg-Bauer E."/>
            <person name="Korb J."/>
            <person name="Zhang G."/>
            <person name="Liebig J."/>
        </authorList>
    </citation>
    <scope>NUCLEOTIDE SEQUENCE [LARGE SCALE GENOMIC DNA]</scope>
    <source>
        <tissue evidence="1">Whole organism</tissue>
    </source>
</reference>
<organism evidence="1 2">
    <name type="scientific">Zootermopsis nevadensis</name>
    <name type="common">Dampwood termite</name>
    <dbReference type="NCBI Taxonomy" id="136037"/>
    <lineage>
        <taxon>Eukaryota</taxon>
        <taxon>Metazoa</taxon>
        <taxon>Ecdysozoa</taxon>
        <taxon>Arthropoda</taxon>
        <taxon>Hexapoda</taxon>
        <taxon>Insecta</taxon>
        <taxon>Pterygota</taxon>
        <taxon>Neoptera</taxon>
        <taxon>Polyneoptera</taxon>
        <taxon>Dictyoptera</taxon>
        <taxon>Blattodea</taxon>
        <taxon>Blattoidea</taxon>
        <taxon>Termitoidae</taxon>
        <taxon>Termopsidae</taxon>
        <taxon>Zootermopsis</taxon>
    </lineage>
</organism>
<sequence>MSCVPNTLLTLNEASVKRKMCKIWNVLQETNNNLIACDQLLQHYSSRANSNEHCNLQNVSTQTSVPSKISSTTQTFVPSSVNVASQILSSCVNTPIHKTTQTTSLQNEVTDTGTVKTKDSITQTQSEQEAQSVGLRTQSCVCSLLSSEFEQNKCLRLCHAHYKAFRSCGDCEFTEVEDNKTTQTTDWMDTKMLQRHQKIVDCFSSLEQHCQDMDLRLGVSRYVEILMFSHR</sequence>
<evidence type="ECO:0000313" key="1">
    <source>
        <dbReference type="EMBL" id="KDR21185.1"/>
    </source>
</evidence>
<accession>A0A067RKS8</accession>
<proteinExistence type="predicted"/>
<dbReference type="EMBL" id="KK852567">
    <property type="protein sequence ID" value="KDR21185.1"/>
    <property type="molecule type" value="Genomic_DNA"/>
</dbReference>
<protein>
    <submittedName>
        <fullName evidence="1">Uncharacterized protein</fullName>
    </submittedName>
</protein>